<dbReference type="InterPro" id="IPR002347">
    <property type="entry name" value="SDR_fam"/>
</dbReference>
<dbReference type="GO" id="GO:0004090">
    <property type="term" value="F:carbonyl reductase (NADPH) activity"/>
    <property type="evidence" value="ECO:0007669"/>
    <property type="project" value="TreeGrafter"/>
</dbReference>
<comment type="caution">
    <text evidence="10">The sequence shown here is derived from an EMBL/GenBank/DDBJ whole genome shotgun (WGS) entry which is preliminary data.</text>
</comment>
<dbReference type="PROSITE" id="PS00061">
    <property type="entry name" value="ADH_SHORT"/>
    <property type="match status" value="1"/>
</dbReference>
<feature type="region of interest" description="Disordered" evidence="8">
    <location>
        <begin position="547"/>
        <end position="572"/>
    </location>
</feature>
<dbReference type="InterPro" id="IPR022776">
    <property type="entry name" value="TRM13/UPF0224_CHHC_Znf_dom"/>
</dbReference>
<feature type="compositionally biased region" description="Basic and acidic residues" evidence="8">
    <location>
        <begin position="361"/>
        <end position="381"/>
    </location>
</feature>
<dbReference type="InterPro" id="IPR051737">
    <property type="entry name" value="L-xylulose/Carbonyl_redctase"/>
</dbReference>
<proteinExistence type="inferred from homology"/>
<organism evidence="10 11">
    <name type="scientific">Allacma fusca</name>
    <dbReference type="NCBI Taxonomy" id="39272"/>
    <lineage>
        <taxon>Eukaryota</taxon>
        <taxon>Metazoa</taxon>
        <taxon>Ecdysozoa</taxon>
        <taxon>Arthropoda</taxon>
        <taxon>Hexapoda</taxon>
        <taxon>Collembola</taxon>
        <taxon>Symphypleona</taxon>
        <taxon>Sminthuridae</taxon>
        <taxon>Allacma</taxon>
    </lineage>
</organism>
<keyword evidence="4" id="KW-0863">Zinc-finger</keyword>
<sequence>MSFDKNNFNGKKVIVTGAGRGIGRALCLKLANDLGAIVWAVSKNPDNLNSLKAECPTITPVSVDLEDWGATRSAIDSIGPVDYLVNNAGVLIIKSFLDTTAEDFDLCNNVNLRAVFNVSQVVGRNMIQAGISGSIVNMSSLSSIRPTEYACAYSISKAGLDQLTKIMAMSLGPHKIRVNSINPIGVDTEMLSSVVTLFGTEPSLQSAAVKIAQRVPMPGLVPMSNVVDTILFCLSDAASMMSGVILPLDGGFSATSGGIVTSWDHGCLAPGEKLIRCPYVLAHHILEARYARHLVKCRNNYLKEMKKLGKSPEYKICRYNYKHHLLQIEMENHEMLCPDAASVVDHLQKFPSSMSFMDELKSRSKLGEEEQDAETKIKSDSEVCDEDGEVKKRETGADGTANDGAMEEDSWDAEVDDNLKKGNVTYDPRIKLARNKGKIIQSLGGISTKSERKAFRQAQFEAFEARGGDFYDEHPERERNRWADPGAGQWREPERMTESEIRLKRARELAMAQKNATIVGGHLDPQNRKRRSDQAVEQINNIISLAQSEKQSQASDATSSINSTYSSWTLTL</sequence>
<dbReference type="PANTHER" id="PTHR44252:SF3">
    <property type="entry name" value="D-ERYTHRULOSE REDUCTASE-RELATED"/>
    <property type="match status" value="1"/>
</dbReference>
<evidence type="ECO:0000313" key="10">
    <source>
        <dbReference type="EMBL" id="CAG7837801.1"/>
    </source>
</evidence>
<feature type="region of interest" description="Disordered" evidence="8">
    <location>
        <begin position="361"/>
        <end position="413"/>
    </location>
</feature>
<keyword evidence="11" id="KW-1185">Reference proteome</keyword>
<dbReference type="Proteomes" id="UP000708208">
    <property type="component" value="Unassembled WGS sequence"/>
</dbReference>
<reference evidence="10" key="1">
    <citation type="submission" date="2021-06" db="EMBL/GenBank/DDBJ databases">
        <authorList>
            <person name="Hodson N. C."/>
            <person name="Mongue J. A."/>
            <person name="Jaron S. K."/>
        </authorList>
    </citation>
    <scope>NUCLEOTIDE SEQUENCE</scope>
</reference>
<dbReference type="GO" id="GO:0005997">
    <property type="term" value="P:xylulose metabolic process"/>
    <property type="evidence" value="ECO:0007669"/>
    <property type="project" value="TreeGrafter"/>
</dbReference>
<evidence type="ECO:0000256" key="1">
    <source>
        <dbReference type="ARBA" id="ARBA00006484"/>
    </source>
</evidence>
<evidence type="ECO:0000256" key="5">
    <source>
        <dbReference type="ARBA" id="ARBA00022833"/>
    </source>
</evidence>
<name>A0A8J2MFY9_9HEXA</name>
<dbReference type="InterPro" id="IPR020904">
    <property type="entry name" value="Sc_DH/Rdtase_CS"/>
</dbReference>
<dbReference type="GO" id="GO:0050038">
    <property type="term" value="F:L-xylulose reductase (NADPH) activity"/>
    <property type="evidence" value="ECO:0007669"/>
    <property type="project" value="TreeGrafter"/>
</dbReference>
<dbReference type="PANTHER" id="PTHR44252">
    <property type="entry name" value="D-ERYTHRULOSE REDUCTASE"/>
    <property type="match status" value="1"/>
</dbReference>
<evidence type="ECO:0000256" key="2">
    <source>
        <dbReference type="ARBA" id="ARBA00011881"/>
    </source>
</evidence>
<feature type="domain" description="CHHC U11-48K-type" evidence="9">
    <location>
        <begin position="274"/>
        <end position="301"/>
    </location>
</feature>
<dbReference type="FunFam" id="3.40.50.720:FF:000084">
    <property type="entry name" value="Short-chain dehydrogenase reductase"/>
    <property type="match status" value="1"/>
</dbReference>
<keyword evidence="5" id="KW-0862">Zinc</keyword>
<dbReference type="GO" id="GO:0006006">
    <property type="term" value="P:glucose metabolic process"/>
    <property type="evidence" value="ECO:0007669"/>
    <property type="project" value="TreeGrafter"/>
</dbReference>
<dbReference type="EMBL" id="CAJVCH010571544">
    <property type="protein sequence ID" value="CAG7837801.1"/>
    <property type="molecule type" value="Genomic_DNA"/>
</dbReference>
<keyword evidence="6" id="KW-0521">NADP</keyword>
<accession>A0A8J2MFY9</accession>
<evidence type="ECO:0000256" key="8">
    <source>
        <dbReference type="SAM" id="MobiDB-lite"/>
    </source>
</evidence>
<evidence type="ECO:0000313" key="11">
    <source>
        <dbReference type="Proteomes" id="UP000708208"/>
    </source>
</evidence>
<evidence type="ECO:0000256" key="7">
    <source>
        <dbReference type="ARBA" id="ARBA00023002"/>
    </source>
</evidence>
<dbReference type="GO" id="GO:0008270">
    <property type="term" value="F:zinc ion binding"/>
    <property type="evidence" value="ECO:0007669"/>
    <property type="project" value="UniProtKB-KW"/>
</dbReference>
<keyword evidence="3" id="KW-0479">Metal-binding</keyword>
<evidence type="ECO:0000259" key="9">
    <source>
        <dbReference type="PROSITE" id="PS51800"/>
    </source>
</evidence>
<dbReference type="AlphaFoldDB" id="A0A8J2MFY9"/>
<evidence type="ECO:0000256" key="4">
    <source>
        <dbReference type="ARBA" id="ARBA00022771"/>
    </source>
</evidence>
<keyword evidence="7" id="KW-0560">Oxidoreductase</keyword>
<dbReference type="OrthoDB" id="1393670at2759"/>
<comment type="subunit">
    <text evidence="2">Homotetramer.</text>
</comment>
<evidence type="ECO:0000256" key="6">
    <source>
        <dbReference type="ARBA" id="ARBA00022857"/>
    </source>
</evidence>
<dbReference type="PROSITE" id="PS51800">
    <property type="entry name" value="ZF_CHHC_U11_48K"/>
    <property type="match status" value="1"/>
</dbReference>
<protein>
    <recommendedName>
        <fullName evidence="9">CHHC U11-48K-type domain-containing protein</fullName>
    </recommendedName>
</protein>
<gene>
    <name evidence="10" type="ORF">AFUS01_LOCUS46857</name>
</gene>
<comment type="similarity">
    <text evidence="1">Belongs to the short-chain dehydrogenases/reductases (SDR) family.</text>
</comment>
<evidence type="ECO:0000256" key="3">
    <source>
        <dbReference type="ARBA" id="ARBA00022723"/>
    </source>
</evidence>
<dbReference type="Pfam" id="PF00106">
    <property type="entry name" value="adh_short"/>
    <property type="match status" value="1"/>
</dbReference>